<dbReference type="PANTHER" id="PTHR31268:SF26">
    <property type="entry name" value="GALACTINOL--SUCROSE GALACTOSYLTRANSFERASE"/>
    <property type="match status" value="1"/>
</dbReference>
<protein>
    <submittedName>
        <fullName evidence="2">Uncharacterized protein</fullName>
    </submittedName>
</protein>
<evidence type="ECO:0000313" key="2">
    <source>
        <dbReference type="EMBL" id="KAK8989121.1"/>
    </source>
</evidence>
<sequence length="200" mass="21360">MDGKSLLKIWNLNKCTGVNGIFNCQGSWPGPSINKEDQMAPSTELSGQVSTACVEYFEEVSGQEWTGESAVFSFKTGGVSRLPMEGSLNVALKPLECDVFTVSPIKVYNEGIEFATIGLMNMYNSGGALESVEGSAATAADTSGCSKYTIHVKGRGAGCFGAYSDRKPISCSINMKDEDFNFNAQQSLLTITIPPTFNSS</sequence>
<dbReference type="PANTHER" id="PTHR31268">
    <property type="match status" value="1"/>
</dbReference>
<keyword evidence="3" id="KW-1185">Reference proteome</keyword>
<name>A0ABR2PL42_9ROSI</name>
<evidence type="ECO:0000313" key="3">
    <source>
        <dbReference type="Proteomes" id="UP001396334"/>
    </source>
</evidence>
<reference evidence="2 3" key="1">
    <citation type="journal article" date="2024" name="G3 (Bethesda)">
        <title>Genome assembly of Hibiscus sabdariffa L. provides insights into metabolisms of medicinal natural products.</title>
        <authorList>
            <person name="Kim T."/>
        </authorList>
    </citation>
    <scope>NUCLEOTIDE SEQUENCE [LARGE SCALE GENOMIC DNA]</scope>
    <source>
        <strain evidence="2">TK-2024</strain>
        <tissue evidence="2">Old leaves</tissue>
    </source>
</reference>
<dbReference type="InterPro" id="IPR008811">
    <property type="entry name" value="Glycosyl_hydrolases_36"/>
</dbReference>
<keyword evidence="1" id="KW-0119">Carbohydrate metabolism</keyword>
<evidence type="ECO:0000256" key="1">
    <source>
        <dbReference type="ARBA" id="ARBA00023277"/>
    </source>
</evidence>
<organism evidence="2 3">
    <name type="scientific">Hibiscus sabdariffa</name>
    <name type="common">roselle</name>
    <dbReference type="NCBI Taxonomy" id="183260"/>
    <lineage>
        <taxon>Eukaryota</taxon>
        <taxon>Viridiplantae</taxon>
        <taxon>Streptophyta</taxon>
        <taxon>Embryophyta</taxon>
        <taxon>Tracheophyta</taxon>
        <taxon>Spermatophyta</taxon>
        <taxon>Magnoliopsida</taxon>
        <taxon>eudicotyledons</taxon>
        <taxon>Gunneridae</taxon>
        <taxon>Pentapetalae</taxon>
        <taxon>rosids</taxon>
        <taxon>malvids</taxon>
        <taxon>Malvales</taxon>
        <taxon>Malvaceae</taxon>
        <taxon>Malvoideae</taxon>
        <taxon>Hibiscus</taxon>
    </lineage>
</organism>
<proteinExistence type="predicted"/>
<dbReference type="EMBL" id="JBBPBN010000057">
    <property type="protein sequence ID" value="KAK8989121.1"/>
    <property type="molecule type" value="Genomic_DNA"/>
</dbReference>
<gene>
    <name evidence="2" type="ORF">V6N11_030487</name>
</gene>
<dbReference type="Pfam" id="PF05691">
    <property type="entry name" value="Raffinose_syn"/>
    <property type="match status" value="1"/>
</dbReference>
<dbReference type="Proteomes" id="UP001396334">
    <property type="component" value="Unassembled WGS sequence"/>
</dbReference>
<comment type="caution">
    <text evidence="2">The sequence shown here is derived from an EMBL/GenBank/DDBJ whole genome shotgun (WGS) entry which is preliminary data.</text>
</comment>
<accession>A0ABR2PL42</accession>